<dbReference type="AlphaFoldDB" id="A0A956SEZ6"/>
<feature type="domain" description="Type II secretion system protein GspF" evidence="8">
    <location>
        <begin position="66"/>
        <end position="186"/>
    </location>
</feature>
<dbReference type="PANTHER" id="PTHR30012">
    <property type="entry name" value="GENERAL SECRETION PATHWAY PROTEIN"/>
    <property type="match status" value="1"/>
</dbReference>
<keyword evidence="6 7" id="KW-0472">Membrane</keyword>
<organism evidence="9 10">
    <name type="scientific">Eiseniibacteriota bacterium</name>
    <dbReference type="NCBI Taxonomy" id="2212470"/>
    <lineage>
        <taxon>Bacteria</taxon>
        <taxon>Candidatus Eiseniibacteriota</taxon>
    </lineage>
</organism>
<evidence type="ECO:0000256" key="5">
    <source>
        <dbReference type="ARBA" id="ARBA00022989"/>
    </source>
</evidence>
<evidence type="ECO:0000256" key="6">
    <source>
        <dbReference type="ARBA" id="ARBA00023136"/>
    </source>
</evidence>
<feature type="domain" description="Type II secretion system protein GspF" evidence="8">
    <location>
        <begin position="270"/>
        <end position="388"/>
    </location>
</feature>
<evidence type="ECO:0000313" key="10">
    <source>
        <dbReference type="Proteomes" id="UP000739538"/>
    </source>
</evidence>
<evidence type="ECO:0000256" key="3">
    <source>
        <dbReference type="ARBA" id="ARBA00022475"/>
    </source>
</evidence>
<feature type="transmembrane region" description="Helical" evidence="7">
    <location>
        <begin position="362"/>
        <end position="390"/>
    </location>
</feature>
<comment type="subcellular location">
    <subcellularLocation>
        <location evidence="1">Cell membrane</location>
        <topology evidence="1">Multi-pass membrane protein</topology>
    </subcellularLocation>
</comment>
<keyword evidence="3" id="KW-1003">Cell membrane</keyword>
<gene>
    <name evidence="9" type="ORF">KDA27_08440</name>
</gene>
<sequence>MQVLEYRARGEDGRLHTGRVDSARLAALRDDFRARGIYLVGARTVGAGHFVRRTVSRRDLIFVAYHLQTVIRAGVPLMTGLEDLAAQTDNRYLKWVIEDLIDSVESGSTLSQAMARHPRAFPDEFVQMTMAGEISGRLPESFDRLVHLLEWYDELRGQIRHLVSYPIMVLIALLGLITLLLAFVIPRFSGILASLRVELPLPTRVLMAASAFLLQNWALILAFSAALVVVAFLMQRKARVRTAIDEWSLRVPLYGNLRLSLISSQVSHFLGAFIDAGVPIAEGLDSIVRLTGNFHARRIMDRIRKRVLEGDSLSNAFREADLFPHLVLRMISIGEESGTLPDSLRRVGDYYDRDIPRRVKTVMGIATPVLTVVLASILCFVVLAVLLPIYRMYGALS</sequence>
<accession>A0A956SEZ6</accession>
<evidence type="ECO:0000256" key="4">
    <source>
        <dbReference type="ARBA" id="ARBA00022692"/>
    </source>
</evidence>
<reference evidence="9" key="1">
    <citation type="submission" date="2020-04" db="EMBL/GenBank/DDBJ databases">
        <authorList>
            <person name="Zhang T."/>
        </authorList>
    </citation>
    <scope>NUCLEOTIDE SEQUENCE</scope>
    <source>
        <strain evidence="9">HKST-UBA02</strain>
    </source>
</reference>
<keyword evidence="5 7" id="KW-1133">Transmembrane helix</keyword>
<comment type="caution">
    <text evidence="9">The sequence shown here is derived from an EMBL/GenBank/DDBJ whole genome shotgun (WGS) entry which is preliminary data.</text>
</comment>
<dbReference type="Proteomes" id="UP000739538">
    <property type="component" value="Unassembled WGS sequence"/>
</dbReference>
<feature type="transmembrane region" description="Helical" evidence="7">
    <location>
        <begin position="205"/>
        <end position="233"/>
    </location>
</feature>
<evidence type="ECO:0000256" key="2">
    <source>
        <dbReference type="ARBA" id="ARBA00005745"/>
    </source>
</evidence>
<protein>
    <submittedName>
        <fullName evidence="9">Type II secretion system F family protein</fullName>
    </submittedName>
</protein>
<dbReference type="GO" id="GO:0005886">
    <property type="term" value="C:plasma membrane"/>
    <property type="evidence" value="ECO:0007669"/>
    <property type="project" value="UniProtKB-SubCell"/>
</dbReference>
<proteinExistence type="inferred from homology"/>
<name>A0A956SEZ6_UNCEI</name>
<reference evidence="9" key="2">
    <citation type="journal article" date="2021" name="Microbiome">
        <title>Successional dynamics and alternative stable states in a saline activated sludge microbial community over 9 years.</title>
        <authorList>
            <person name="Wang Y."/>
            <person name="Ye J."/>
            <person name="Ju F."/>
            <person name="Liu L."/>
            <person name="Boyd J.A."/>
            <person name="Deng Y."/>
            <person name="Parks D.H."/>
            <person name="Jiang X."/>
            <person name="Yin X."/>
            <person name="Woodcroft B.J."/>
            <person name="Tyson G.W."/>
            <person name="Hugenholtz P."/>
            <person name="Polz M.F."/>
            <person name="Zhang T."/>
        </authorList>
    </citation>
    <scope>NUCLEOTIDE SEQUENCE</scope>
    <source>
        <strain evidence="9">HKST-UBA02</strain>
    </source>
</reference>
<comment type="similarity">
    <text evidence="2">Belongs to the GSP F family.</text>
</comment>
<evidence type="ECO:0000313" key="9">
    <source>
        <dbReference type="EMBL" id="MCA9755813.1"/>
    </source>
</evidence>
<evidence type="ECO:0000256" key="7">
    <source>
        <dbReference type="SAM" id="Phobius"/>
    </source>
</evidence>
<evidence type="ECO:0000256" key="1">
    <source>
        <dbReference type="ARBA" id="ARBA00004651"/>
    </source>
</evidence>
<dbReference type="EMBL" id="JAGQHS010000033">
    <property type="protein sequence ID" value="MCA9755813.1"/>
    <property type="molecule type" value="Genomic_DNA"/>
</dbReference>
<dbReference type="InterPro" id="IPR042094">
    <property type="entry name" value="T2SS_GspF_sf"/>
</dbReference>
<dbReference type="InterPro" id="IPR018076">
    <property type="entry name" value="T2SS_GspF_dom"/>
</dbReference>
<keyword evidence="4 7" id="KW-0812">Transmembrane</keyword>
<dbReference type="PRINTS" id="PR00812">
    <property type="entry name" value="BCTERIALGSPF"/>
</dbReference>
<evidence type="ECO:0000259" key="8">
    <source>
        <dbReference type="Pfam" id="PF00482"/>
    </source>
</evidence>
<dbReference type="Pfam" id="PF00482">
    <property type="entry name" value="T2SSF"/>
    <property type="match status" value="2"/>
</dbReference>
<dbReference type="PANTHER" id="PTHR30012:SF0">
    <property type="entry name" value="TYPE II SECRETION SYSTEM PROTEIN F-RELATED"/>
    <property type="match status" value="1"/>
</dbReference>
<dbReference type="Gene3D" id="1.20.81.30">
    <property type="entry name" value="Type II secretion system (T2SS), domain F"/>
    <property type="match status" value="2"/>
</dbReference>
<dbReference type="InterPro" id="IPR003004">
    <property type="entry name" value="GspF/PilC"/>
</dbReference>
<feature type="transmembrane region" description="Helical" evidence="7">
    <location>
        <begin position="162"/>
        <end position="185"/>
    </location>
</feature>